<proteinExistence type="predicted"/>
<organism evidence="1 2">
    <name type="scientific">Aquilegia coerulea</name>
    <name type="common">Rocky mountain columbine</name>
    <dbReference type="NCBI Taxonomy" id="218851"/>
    <lineage>
        <taxon>Eukaryota</taxon>
        <taxon>Viridiplantae</taxon>
        <taxon>Streptophyta</taxon>
        <taxon>Embryophyta</taxon>
        <taxon>Tracheophyta</taxon>
        <taxon>Spermatophyta</taxon>
        <taxon>Magnoliopsida</taxon>
        <taxon>Ranunculales</taxon>
        <taxon>Ranunculaceae</taxon>
        <taxon>Thalictroideae</taxon>
        <taxon>Aquilegia</taxon>
    </lineage>
</organism>
<dbReference type="Pfam" id="PF04751">
    <property type="entry name" value="DarP"/>
    <property type="match status" value="1"/>
</dbReference>
<protein>
    <submittedName>
        <fullName evidence="1">Uncharacterized protein</fullName>
    </submittedName>
</protein>
<dbReference type="STRING" id="218851.A0A2G5ENF3"/>
<accession>A0A2G5ENF3</accession>
<gene>
    <name evidence="1" type="ORF">AQUCO_00600206v1</name>
</gene>
<feature type="non-terminal residue" evidence="1">
    <location>
        <position position="145"/>
    </location>
</feature>
<evidence type="ECO:0000313" key="2">
    <source>
        <dbReference type="Proteomes" id="UP000230069"/>
    </source>
</evidence>
<dbReference type="EMBL" id="KZ305023">
    <property type="protein sequence ID" value="PIA57305.1"/>
    <property type="molecule type" value="Genomic_DNA"/>
</dbReference>
<dbReference type="Gene3D" id="1.10.60.30">
    <property type="entry name" value="PSPTO4464-like domains"/>
    <property type="match status" value="1"/>
</dbReference>
<dbReference type="InParanoid" id="A0A2G5ENF3"/>
<sequence length="145" mass="17005">MRMIVQVMRPLCCVRTTLQDNIIFLFASTTRPTNPKKKKKNQLPYSTPYSPFDFQSRGLKTLLPSDLLQQQQQQIVEDKKSRNQLKREARKAVQWGMDLANFTVPQIKFIIRIASLDQEVFDAIMVVKRLGSDVREGKRRQFNYI</sequence>
<dbReference type="OrthoDB" id="1932188at2759"/>
<evidence type="ECO:0000313" key="1">
    <source>
        <dbReference type="EMBL" id="PIA57305.1"/>
    </source>
</evidence>
<dbReference type="InterPro" id="IPR023153">
    <property type="entry name" value="DarP_sf"/>
</dbReference>
<dbReference type="Proteomes" id="UP000230069">
    <property type="component" value="Unassembled WGS sequence"/>
</dbReference>
<dbReference type="PANTHER" id="PTHR36898:SF1">
    <property type="entry name" value="OS04G0250700 PROTEIN"/>
    <property type="match status" value="1"/>
</dbReference>
<reference evidence="1 2" key="1">
    <citation type="submission" date="2017-09" db="EMBL/GenBank/DDBJ databases">
        <title>WGS assembly of Aquilegia coerulea Goldsmith.</title>
        <authorList>
            <person name="Hodges S."/>
            <person name="Kramer E."/>
            <person name="Nordborg M."/>
            <person name="Tomkins J."/>
            <person name="Borevitz J."/>
            <person name="Derieg N."/>
            <person name="Yan J."/>
            <person name="Mihaltcheva S."/>
            <person name="Hayes R.D."/>
            <person name="Rokhsar D."/>
        </authorList>
    </citation>
    <scope>NUCLEOTIDE SEQUENCE [LARGE SCALE GENOMIC DNA]</scope>
    <source>
        <strain evidence="2">cv. Goldsmith</strain>
    </source>
</reference>
<keyword evidence="2" id="KW-1185">Reference proteome</keyword>
<dbReference type="SUPFAM" id="SSF158710">
    <property type="entry name" value="PSPTO4464-like"/>
    <property type="match status" value="1"/>
</dbReference>
<name>A0A2G5ENF3_AQUCA</name>
<dbReference type="PANTHER" id="PTHR36898">
    <property type="entry name" value="OSJNBB0026I12.6 PROTEIN"/>
    <property type="match status" value="1"/>
</dbReference>
<dbReference type="AlphaFoldDB" id="A0A2G5ENF3"/>
<dbReference type="InterPro" id="IPR006839">
    <property type="entry name" value="DarP"/>
</dbReference>